<feature type="compositionally biased region" description="Basic residues" evidence="1">
    <location>
        <begin position="229"/>
        <end position="239"/>
    </location>
</feature>
<feature type="region of interest" description="Disordered" evidence="1">
    <location>
        <begin position="1"/>
        <end position="94"/>
    </location>
</feature>
<dbReference type="Proteomes" id="UP001186944">
    <property type="component" value="Unassembled WGS sequence"/>
</dbReference>
<sequence length="596" mass="65478">MEDSTVTYNQSQEIKDEYITIDDEEDLDESNVGLAIVTDDEDEKESDGELIILQPLSPSPKPSPVPSPVPSQAASPTTAMGPASPDPEIESETLEGDTVILRLDTNSDVISIDDVDDMTKEKESIATVPFKGFYKDILSSDSEKLQNKEDLPSHQASKSILENLHYVSSLTDDSIAESGTTTEHSTPEKNDDTVNDAVTKNEEFWRNLEKLQKAKRQKLKKNKEMQGYRSRKRTKRGKKMKDATSDQNDLESVGSEFSSEFSGMDKSSIVDGSNLSGRGSPSVEVLEDKVRVSGPMSLEDFGLSHWREAENDQRFQPVVHLEMLPDDMARTIIVKDVREENLIPFDTEDALPKQERVQAWIERFANKKKIKLTLKNMRKNIPDEGGSRIPVIGQKSVSLGQEKSITNRSSSETATKIPTVLSSSSTTTTISITTVSAVSQQTSTTISHLPTTNTSVVTQPSHPTTAVMYYQAKPGPPLYYQSQTPVPAPCSHIVSQPGYVQHQAVHTLPVRPFVARHQVPPVQHIPRVHVPAVPVQPVIPVPRVPLIVPPPSMPVPPPGQVRPLVSAMPTVVTAPASYTQTTCASSTSCDVHRSQP</sequence>
<accession>A0AA89C0A1</accession>
<dbReference type="EMBL" id="VSWD01000010">
    <property type="protein sequence ID" value="KAK3089322.1"/>
    <property type="molecule type" value="Genomic_DNA"/>
</dbReference>
<feature type="region of interest" description="Disordered" evidence="1">
    <location>
        <begin position="214"/>
        <end position="264"/>
    </location>
</feature>
<gene>
    <name evidence="2" type="ORF">FSP39_002720</name>
</gene>
<feature type="compositionally biased region" description="Acidic residues" evidence="1">
    <location>
        <begin position="38"/>
        <end position="48"/>
    </location>
</feature>
<dbReference type="GO" id="GO:0005681">
    <property type="term" value="C:spliceosomal complex"/>
    <property type="evidence" value="ECO:0007669"/>
    <property type="project" value="TreeGrafter"/>
</dbReference>
<dbReference type="PANTHER" id="PTHR13361">
    <property type="entry name" value="WW DOMAIN-BINDING PROTEIN 11"/>
    <property type="match status" value="1"/>
</dbReference>
<evidence type="ECO:0000313" key="2">
    <source>
        <dbReference type="EMBL" id="KAK3089322.1"/>
    </source>
</evidence>
<feature type="compositionally biased region" description="Low complexity" evidence="1">
    <location>
        <begin position="251"/>
        <end position="262"/>
    </location>
</feature>
<dbReference type="AlphaFoldDB" id="A0AA89C0A1"/>
<feature type="compositionally biased region" description="Acidic residues" evidence="1">
    <location>
        <begin position="19"/>
        <end position="29"/>
    </location>
</feature>
<proteinExistence type="predicted"/>
<feature type="compositionally biased region" description="Pro residues" evidence="1">
    <location>
        <begin position="57"/>
        <end position="69"/>
    </location>
</feature>
<reference evidence="2" key="1">
    <citation type="submission" date="2019-08" db="EMBL/GenBank/DDBJ databases">
        <title>The improved chromosome-level genome for the pearl oyster Pinctada fucata martensii using PacBio sequencing and Hi-C.</title>
        <authorList>
            <person name="Zheng Z."/>
        </authorList>
    </citation>
    <scope>NUCLEOTIDE SEQUENCE</scope>
    <source>
        <strain evidence="2">ZZ-2019</strain>
        <tissue evidence="2">Adductor muscle</tissue>
    </source>
</reference>
<feature type="compositionally biased region" description="Polar residues" evidence="1">
    <location>
        <begin position="172"/>
        <end position="184"/>
    </location>
</feature>
<evidence type="ECO:0000313" key="3">
    <source>
        <dbReference type="Proteomes" id="UP001186944"/>
    </source>
</evidence>
<feature type="region of interest" description="Disordered" evidence="1">
    <location>
        <begin position="172"/>
        <end position="195"/>
    </location>
</feature>
<dbReference type="PANTHER" id="PTHR13361:SF1">
    <property type="entry name" value="WW DOMAIN-BINDING PROTEIN 11"/>
    <property type="match status" value="1"/>
</dbReference>
<evidence type="ECO:0000256" key="1">
    <source>
        <dbReference type="SAM" id="MobiDB-lite"/>
    </source>
</evidence>
<protein>
    <submittedName>
        <fullName evidence="2">Uncharacterized protein</fullName>
    </submittedName>
</protein>
<feature type="compositionally biased region" description="Polar residues" evidence="1">
    <location>
        <begin position="1"/>
        <end position="12"/>
    </location>
</feature>
<name>A0AA89C0A1_PINIB</name>
<organism evidence="2 3">
    <name type="scientific">Pinctada imbricata</name>
    <name type="common">Atlantic pearl-oyster</name>
    <name type="synonym">Pinctada martensii</name>
    <dbReference type="NCBI Taxonomy" id="66713"/>
    <lineage>
        <taxon>Eukaryota</taxon>
        <taxon>Metazoa</taxon>
        <taxon>Spiralia</taxon>
        <taxon>Lophotrochozoa</taxon>
        <taxon>Mollusca</taxon>
        <taxon>Bivalvia</taxon>
        <taxon>Autobranchia</taxon>
        <taxon>Pteriomorphia</taxon>
        <taxon>Pterioida</taxon>
        <taxon>Pterioidea</taxon>
        <taxon>Pteriidae</taxon>
        <taxon>Pinctada</taxon>
    </lineage>
</organism>
<keyword evidence="3" id="KW-1185">Reference proteome</keyword>
<comment type="caution">
    <text evidence="2">The sequence shown here is derived from an EMBL/GenBank/DDBJ whole genome shotgun (WGS) entry which is preliminary data.</text>
</comment>